<dbReference type="InterPro" id="IPR032534">
    <property type="entry name" value="EcxA_zinc-bd"/>
</dbReference>
<dbReference type="GO" id="GO:0008237">
    <property type="term" value="F:metallopeptidase activity"/>
    <property type="evidence" value="ECO:0007669"/>
    <property type="project" value="UniProtKB-KW"/>
</dbReference>
<keyword evidence="3" id="KW-0645">Protease</keyword>
<organism evidence="3">
    <name type="scientific">Phenylobacterium glaciei</name>
    <dbReference type="NCBI Taxonomy" id="2803784"/>
    <lineage>
        <taxon>Bacteria</taxon>
        <taxon>Pseudomonadati</taxon>
        <taxon>Pseudomonadota</taxon>
        <taxon>Alphaproteobacteria</taxon>
        <taxon>Caulobacterales</taxon>
        <taxon>Caulobacteraceae</taxon>
        <taxon>Phenylobacterium</taxon>
    </lineage>
</organism>
<dbReference type="PANTHER" id="PTHR38478">
    <property type="entry name" value="PEPTIDASE M1A AND M12B"/>
    <property type="match status" value="1"/>
</dbReference>
<accession>A0A974P4C2</accession>
<evidence type="ECO:0000259" key="2">
    <source>
        <dbReference type="Pfam" id="PF17148"/>
    </source>
</evidence>
<dbReference type="Pfam" id="PF16313">
    <property type="entry name" value="DUF4953"/>
    <property type="match status" value="1"/>
</dbReference>
<reference evidence="3" key="1">
    <citation type="submission" date="2021-01" db="EMBL/GenBank/DDBJ databases">
        <title>Genome sequence of Phenylobacterium sp. 20VBR1 isolated from a valley glaceir, Ny-Alesund, Svalbard.</title>
        <authorList>
            <person name="Thomas F.A."/>
            <person name="Krishnan K.P."/>
            <person name="Sinha R.K."/>
        </authorList>
    </citation>
    <scope>NUCLEOTIDE SEQUENCE</scope>
    <source>
        <strain evidence="3">20VBR1</strain>
    </source>
</reference>
<dbReference type="SUPFAM" id="SSF55486">
    <property type="entry name" value="Metalloproteases ('zincins'), catalytic domain"/>
    <property type="match status" value="1"/>
</dbReference>
<proteinExistence type="predicted"/>
<name>A0A974P4C2_9CAUL</name>
<gene>
    <name evidence="3" type="ORF">JKL49_02035</name>
</gene>
<dbReference type="InterPro" id="IPR033413">
    <property type="entry name" value="DUF5117"/>
</dbReference>
<keyword evidence="3" id="KW-0378">Hydrolase</keyword>
<feature type="domain" description="DUF5117" evidence="2">
    <location>
        <begin position="1"/>
        <end position="52"/>
    </location>
</feature>
<evidence type="ECO:0000313" key="3">
    <source>
        <dbReference type="EMBL" id="QQZ50443.1"/>
    </source>
</evidence>
<evidence type="ECO:0000259" key="1">
    <source>
        <dbReference type="Pfam" id="PF16313"/>
    </source>
</evidence>
<dbReference type="Pfam" id="PF17148">
    <property type="entry name" value="DUF5117"/>
    <property type="match status" value="1"/>
</dbReference>
<protein>
    <submittedName>
        <fullName evidence="3">Zinc-dependent metalloprotease</fullName>
    </submittedName>
</protein>
<keyword evidence="3" id="KW-0482">Metalloprotease</keyword>
<feature type="domain" description="EcxA zinc-binding" evidence="1">
    <location>
        <begin position="179"/>
        <end position="222"/>
    </location>
</feature>
<dbReference type="EMBL" id="CP068570">
    <property type="protein sequence ID" value="QQZ50443.1"/>
    <property type="molecule type" value="Genomic_DNA"/>
</dbReference>
<dbReference type="Gene3D" id="3.40.390.10">
    <property type="entry name" value="Collagenase (Catalytic Domain)"/>
    <property type="match status" value="1"/>
</dbReference>
<sequence length="223" mass="24080">MRHSLVKLPEPGFDTRKFDPRAGVFGGVVLDYAAPLGEEIVGQMAYRFRLEKTDPTAAKSPVKKPIVFYVDRAAPEPIRTALKEGASWWAQAFEAAGYLDAYRVEILPEGSTPGRPLQRHQLGGPRHPGLVGGSVGEGPAHRRDPQGQRAAGRLRVRQDMLIFEGLVGADKDGTGGPNDPVQVSLSRLRQLAAHEVGHSLGFAHNFAGSTQDRASVMDYPAPA</sequence>
<dbReference type="AlphaFoldDB" id="A0A974P4C2"/>
<dbReference type="PANTHER" id="PTHR38478:SF1">
    <property type="entry name" value="ZINC DEPENDENT METALLOPROTEASE DOMAIN LIPOPROTEIN"/>
    <property type="match status" value="1"/>
</dbReference>
<dbReference type="InterPro" id="IPR024079">
    <property type="entry name" value="MetalloPept_cat_dom_sf"/>
</dbReference>